<dbReference type="PROSITE" id="PS00061">
    <property type="entry name" value="ADH_SHORT"/>
    <property type="match status" value="1"/>
</dbReference>
<dbReference type="InterPro" id="IPR020904">
    <property type="entry name" value="Sc_DH/Rdtase_CS"/>
</dbReference>
<dbReference type="GO" id="GO:0047936">
    <property type="term" value="F:glucose 1-dehydrogenase [NAD(P)+] activity"/>
    <property type="evidence" value="ECO:0007669"/>
    <property type="project" value="UniProtKB-EC"/>
</dbReference>
<dbReference type="InterPro" id="IPR036291">
    <property type="entry name" value="NAD(P)-bd_dom_sf"/>
</dbReference>
<name>A0A3N6N353_9BURK</name>
<sequence>MGFENKVAVVTGAAQGMGAAYARLLAQRGAAVVVADIQADAAEAVAKSIRADGGRAVAHATNVGDPASCLACASAATQAFGRIDYLVNNAGLLSASFAAPLPEIAIDDYLRIVAVNMHSVLYMTQAVVPAMKAAGGGAIVNTSSIGSWMKTGIYSVSKAGVNALTVNLSQTLGPHGIRVNAVAPGTTATEGMQPIMSVEQMGQWAQMLGKPTAEVAAPEMIARVGIFLLSDDAHYINGQILPVDGGTIVRL</sequence>
<comment type="caution">
    <text evidence="3">The sequence shown here is derived from an EMBL/GenBank/DDBJ whole genome shotgun (WGS) entry which is preliminary data.</text>
</comment>
<dbReference type="PRINTS" id="PR00080">
    <property type="entry name" value="SDRFAMILY"/>
</dbReference>
<dbReference type="PRINTS" id="PR00081">
    <property type="entry name" value="GDHRDH"/>
</dbReference>
<dbReference type="EMBL" id="RQIS01000011">
    <property type="protein sequence ID" value="RQH05031.1"/>
    <property type="molecule type" value="Genomic_DNA"/>
</dbReference>
<comment type="similarity">
    <text evidence="1">Belongs to the short-chain dehydrogenases/reductases (SDR) family.</text>
</comment>
<dbReference type="Proteomes" id="UP000272778">
    <property type="component" value="Unassembled WGS sequence"/>
</dbReference>
<evidence type="ECO:0000313" key="3">
    <source>
        <dbReference type="EMBL" id="RQH05031.1"/>
    </source>
</evidence>
<dbReference type="SUPFAM" id="SSF51735">
    <property type="entry name" value="NAD(P)-binding Rossmann-fold domains"/>
    <property type="match status" value="1"/>
</dbReference>
<dbReference type="InterPro" id="IPR002347">
    <property type="entry name" value="SDR_fam"/>
</dbReference>
<evidence type="ECO:0000256" key="2">
    <source>
        <dbReference type="ARBA" id="ARBA00023002"/>
    </source>
</evidence>
<dbReference type="Gene3D" id="3.40.50.720">
    <property type="entry name" value="NAD(P)-binding Rossmann-like Domain"/>
    <property type="match status" value="1"/>
</dbReference>
<protein>
    <submittedName>
        <fullName evidence="3">Glucose 1-dehydrogenase</fullName>
        <ecNumber evidence="3">1.1.1.47</ecNumber>
    </submittedName>
</protein>
<reference evidence="3 4" key="1">
    <citation type="submission" date="2018-11" db="EMBL/GenBank/DDBJ databases">
        <title>Paraburkholderia sp. DHOA04, isolated from soil.</title>
        <authorList>
            <person name="Gao Z.-H."/>
            <person name="Qiu L.-H."/>
            <person name="Fu J.-C."/>
        </authorList>
    </citation>
    <scope>NUCLEOTIDE SEQUENCE [LARGE SCALE GENOMIC DNA]</scope>
    <source>
        <strain evidence="3 4">DHOA04</strain>
    </source>
</reference>
<proteinExistence type="inferred from homology"/>
<keyword evidence="4" id="KW-1185">Reference proteome</keyword>
<dbReference type="PANTHER" id="PTHR42760">
    <property type="entry name" value="SHORT-CHAIN DEHYDROGENASES/REDUCTASES FAMILY MEMBER"/>
    <property type="match status" value="1"/>
</dbReference>
<keyword evidence="2 3" id="KW-0560">Oxidoreductase</keyword>
<dbReference type="CDD" id="cd05233">
    <property type="entry name" value="SDR_c"/>
    <property type="match status" value="1"/>
</dbReference>
<dbReference type="PANTHER" id="PTHR42760:SF133">
    <property type="entry name" value="3-OXOACYL-[ACYL-CARRIER-PROTEIN] REDUCTASE"/>
    <property type="match status" value="1"/>
</dbReference>
<evidence type="ECO:0000313" key="4">
    <source>
        <dbReference type="Proteomes" id="UP000272778"/>
    </source>
</evidence>
<organism evidence="3 4">
    <name type="scientific">Paraburkholderia dinghuensis</name>
    <dbReference type="NCBI Taxonomy" id="2305225"/>
    <lineage>
        <taxon>Bacteria</taxon>
        <taxon>Pseudomonadati</taxon>
        <taxon>Pseudomonadota</taxon>
        <taxon>Betaproteobacteria</taxon>
        <taxon>Burkholderiales</taxon>
        <taxon>Burkholderiaceae</taxon>
        <taxon>Paraburkholderia</taxon>
    </lineage>
</organism>
<accession>A0A3N6N353</accession>
<dbReference type="AlphaFoldDB" id="A0A3N6N353"/>
<dbReference type="EC" id="1.1.1.47" evidence="3"/>
<dbReference type="OrthoDB" id="9804774at2"/>
<dbReference type="NCBIfam" id="NF005559">
    <property type="entry name" value="PRK07231.1"/>
    <property type="match status" value="1"/>
</dbReference>
<dbReference type="Pfam" id="PF13561">
    <property type="entry name" value="adh_short_C2"/>
    <property type="match status" value="1"/>
</dbReference>
<gene>
    <name evidence="3" type="ORF">D1Y85_16645</name>
</gene>
<dbReference type="FunFam" id="3.40.50.720:FF:000084">
    <property type="entry name" value="Short-chain dehydrogenase reductase"/>
    <property type="match status" value="1"/>
</dbReference>
<evidence type="ECO:0000256" key="1">
    <source>
        <dbReference type="ARBA" id="ARBA00006484"/>
    </source>
</evidence>
<dbReference type="RefSeq" id="WP_124152165.1">
    <property type="nucleotide sequence ID" value="NZ_RQIS01000011.1"/>
</dbReference>